<keyword evidence="1" id="KW-0812">Transmembrane</keyword>
<dbReference type="Proteomes" id="UP000531581">
    <property type="component" value="Unassembled WGS sequence"/>
</dbReference>
<sequence length="218" mass="23256">MDPQKNAGGDFVIAPNAGYTLIAMAFLIKSASWMVGMVSDGAAEADGSMPITQAMVDLINGPLIDIVCVLMVIGGFFLAVFAGGGSDRTRMTAGETKIARTLPLQMSELAQSAEGRLNSLIAQFRSIPEDMVLAEAAVEFERIESSHVPDLQQAHRDSRATVPAKSAKSDALDAGYAASLDRVSDALARLIEGCEAVGRERLEIQSRFIEARHPKDAF</sequence>
<proteinExistence type="predicted"/>
<evidence type="ECO:0000313" key="3">
    <source>
        <dbReference type="Proteomes" id="UP000531581"/>
    </source>
</evidence>
<gene>
    <name evidence="2" type="ORF">HLV41_19300</name>
</gene>
<evidence type="ECO:0000256" key="1">
    <source>
        <dbReference type="SAM" id="Phobius"/>
    </source>
</evidence>
<accession>A0A7Y7QYV6</accession>
<feature type="transmembrane region" description="Helical" evidence="1">
    <location>
        <begin position="12"/>
        <end position="38"/>
    </location>
</feature>
<keyword evidence="1" id="KW-0472">Membrane</keyword>
<comment type="caution">
    <text evidence="2">The sequence shown here is derived from an EMBL/GenBank/DDBJ whole genome shotgun (WGS) entry which is preliminary data.</text>
</comment>
<dbReference type="RefSeq" id="WP_170171751.1">
    <property type="nucleotide sequence ID" value="NZ_JABEOW010000046.1"/>
</dbReference>
<keyword evidence="1" id="KW-1133">Transmembrane helix</keyword>
<evidence type="ECO:0000313" key="2">
    <source>
        <dbReference type="EMBL" id="NVP33185.1"/>
    </source>
</evidence>
<organism evidence="2 3">
    <name type="scientific">Sphingomonas sanguinis</name>
    <dbReference type="NCBI Taxonomy" id="33051"/>
    <lineage>
        <taxon>Bacteria</taxon>
        <taxon>Pseudomonadati</taxon>
        <taxon>Pseudomonadota</taxon>
        <taxon>Alphaproteobacteria</taxon>
        <taxon>Sphingomonadales</taxon>
        <taxon>Sphingomonadaceae</taxon>
        <taxon>Sphingomonas</taxon>
    </lineage>
</organism>
<reference evidence="2 3" key="1">
    <citation type="submission" date="2020-05" db="EMBL/GenBank/DDBJ databases">
        <title>Draft Genome Sequences of Sphingomonas sp. Isolated from the International Space Station.</title>
        <authorList>
            <person name="Bijlani S."/>
            <person name="Singh N.K."/>
            <person name="Mason C.E."/>
            <person name="Wang C.C."/>
            <person name="Venkateswaran K."/>
        </authorList>
    </citation>
    <scope>NUCLEOTIDE SEQUENCE [LARGE SCALE GENOMIC DNA]</scope>
    <source>
        <strain evidence="2">ISS-IIF7SWP</strain>
    </source>
</reference>
<feature type="transmembrane region" description="Helical" evidence="1">
    <location>
        <begin position="58"/>
        <end position="81"/>
    </location>
</feature>
<name>A0A7Y7QYV6_9SPHN</name>
<dbReference type="AlphaFoldDB" id="A0A7Y7QYV6"/>
<dbReference type="EMBL" id="JABYQV010000028">
    <property type="protein sequence ID" value="NVP33185.1"/>
    <property type="molecule type" value="Genomic_DNA"/>
</dbReference>
<protein>
    <submittedName>
        <fullName evidence="2">Uncharacterized protein</fullName>
    </submittedName>
</protein>